<dbReference type="AlphaFoldDB" id="A0A1M4VSA6"/>
<keyword evidence="1" id="KW-0812">Transmembrane</keyword>
<evidence type="ECO:0008006" key="4">
    <source>
        <dbReference type="Google" id="ProtNLM"/>
    </source>
</evidence>
<dbReference type="OrthoDB" id="1525113at2"/>
<accession>A0A1M4VSA6</accession>
<gene>
    <name evidence="2" type="ORF">SAMN05443144_10322</name>
</gene>
<name>A0A1M4VSA6_9BACT</name>
<sequence>MEVLDGTTIFWLFALGLLVGGAVKLVMWNTTVNLVSNLVAGVMGSVVVGGLTAALQLPGGLLFAFVGSLSILFILNVFHMESQKAH</sequence>
<dbReference type="EMBL" id="FQUS01000003">
    <property type="protein sequence ID" value="SHE71808.1"/>
    <property type="molecule type" value="Genomic_DNA"/>
</dbReference>
<protein>
    <recommendedName>
        <fullName evidence="4">Transglycosylase associated protein</fullName>
    </recommendedName>
</protein>
<dbReference type="STRING" id="1194090.SAMN05443144_10322"/>
<evidence type="ECO:0000313" key="2">
    <source>
        <dbReference type="EMBL" id="SHE71808.1"/>
    </source>
</evidence>
<feature type="transmembrane region" description="Helical" evidence="1">
    <location>
        <begin position="34"/>
        <end position="55"/>
    </location>
</feature>
<dbReference type="RefSeq" id="WP_073059414.1">
    <property type="nucleotide sequence ID" value="NZ_FQUS01000003.1"/>
</dbReference>
<feature type="transmembrane region" description="Helical" evidence="1">
    <location>
        <begin position="61"/>
        <end position="78"/>
    </location>
</feature>
<keyword evidence="1" id="KW-0472">Membrane</keyword>
<keyword evidence="1" id="KW-1133">Transmembrane helix</keyword>
<keyword evidence="3" id="KW-1185">Reference proteome</keyword>
<dbReference type="Proteomes" id="UP000184041">
    <property type="component" value="Unassembled WGS sequence"/>
</dbReference>
<reference evidence="2 3" key="1">
    <citation type="submission" date="2016-11" db="EMBL/GenBank/DDBJ databases">
        <authorList>
            <person name="Jaros S."/>
            <person name="Januszkiewicz K."/>
            <person name="Wedrychowicz H."/>
        </authorList>
    </citation>
    <scope>NUCLEOTIDE SEQUENCE [LARGE SCALE GENOMIC DNA]</scope>
    <source>
        <strain evidence="2 3">DSM 21986</strain>
    </source>
</reference>
<feature type="transmembrane region" description="Helical" evidence="1">
    <location>
        <begin position="6"/>
        <end position="27"/>
    </location>
</feature>
<evidence type="ECO:0000313" key="3">
    <source>
        <dbReference type="Proteomes" id="UP000184041"/>
    </source>
</evidence>
<evidence type="ECO:0000256" key="1">
    <source>
        <dbReference type="SAM" id="Phobius"/>
    </source>
</evidence>
<proteinExistence type="predicted"/>
<organism evidence="2 3">
    <name type="scientific">Fodinibius roseus</name>
    <dbReference type="NCBI Taxonomy" id="1194090"/>
    <lineage>
        <taxon>Bacteria</taxon>
        <taxon>Pseudomonadati</taxon>
        <taxon>Balneolota</taxon>
        <taxon>Balneolia</taxon>
        <taxon>Balneolales</taxon>
        <taxon>Balneolaceae</taxon>
        <taxon>Fodinibius</taxon>
    </lineage>
</organism>